<comment type="similarity">
    <text evidence="1">Belongs to the sulfotransferase 1 family.</text>
</comment>
<accession>L9KD34</accession>
<evidence type="ECO:0000313" key="3">
    <source>
        <dbReference type="EMBL" id="ELW60553.1"/>
    </source>
</evidence>
<dbReference type="Proteomes" id="UP000011518">
    <property type="component" value="Unassembled WGS sequence"/>
</dbReference>
<dbReference type="Pfam" id="PF00685">
    <property type="entry name" value="Sulfotransfer_1"/>
    <property type="match status" value="1"/>
</dbReference>
<feature type="non-terminal residue" evidence="3">
    <location>
        <position position="1"/>
    </location>
</feature>
<reference evidence="4" key="1">
    <citation type="submission" date="2012-07" db="EMBL/GenBank/DDBJ databases">
        <title>Genome of the Chinese tree shrew, a rising model animal genetically related to primates.</title>
        <authorList>
            <person name="Zhang G."/>
            <person name="Fan Y."/>
            <person name="Yao Y."/>
            <person name="Huang Z."/>
        </authorList>
    </citation>
    <scope>NUCLEOTIDE SEQUENCE [LARGE SCALE GENOMIC DNA]</scope>
</reference>
<evidence type="ECO:0000259" key="2">
    <source>
        <dbReference type="Pfam" id="PF00685"/>
    </source>
</evidence>
<reference evidence="4" key="2">
    <citation type="journal article" date="2013" name="Nat. Commun.">
        <title>Genome of the Chinese tree shrew.</title>
        <authorList>
            <person name="Fan Y."/>
            <person name="Huang Z.Y."/>
            <person name="Cao C.C."/>
            <person name="Chen C.S."/>
            <person name="Chen Y.X."/>
            <person name="Fan D.D."/>
            <person name="He J."/>
            <person name="Hou H.L."/>
            <person name="Hu L."/>
            <person name="Hu X.T."/>
            <person name="Jiang X.T."/>
            <person name="Lai R."/>
            <person name="Lang Y.S."/>
            <person name="Liang B."/>
            <person name="Liao S.G."/>
            <person name="Mu D."/>
            <person name="Ma Y.Y."/>
            <person name="Niu Y.Y."/>
            <person name="Sun X.Q."/>
            <person name="Xia J.Q."/>
            <person name="Xiao J."/>
            <person name="Xiong Z.Q."/>
            <person name="Xu L."/>
            <person name="Yang L."/>
            <person name="Zhang Y."/>
            <person name="Zhao W."/>
            <person name="Zhao X.D."/>
            <person name="Zheng Y.T."/>
            <person name="Zhou J.M."/>
            <person name="Zhu Y.B."/>
            <person name="Zhang G.J."/>
            <person name="Wang J."/>
            <person name="Yao Y.G."/>
        </authorList>
    </citation>
    <scope>NUCLEOTIDE SEQUENCE [LARGE SCALE GENOMIC DNA]</scope>
</reference>
<dbReference type="EMBL" id="KB320886">
    <property type="protein sequence ID" value="ELW60553.1"/>
    <property type="molecule type" value="Genomic_DNA"/>
</dbReference>
<keyword evidence="1 3" id="KW-0808">Transferase</keyword>
<dbReference type="EC" id="2.8.2.-" evidence="1"/>
<evidence type="ECO:0000256" key="1">
    <source>
        <dbReference type="RuleBase" id="RU361155"/>
    </source>
</evidence>
<dbReference type="Gene3D" id="3.40.50.300">
    <property type="entry name" value="P-loop containing nucleotide triphosphate hydrolases"/>
    <property type="match status" value="1"/>
</dbReference>
<dbReference type="AlphaFoldDB" id="L9KD34"/>
<gene>
    <name evidence="3" type="ORF">TREES_T100004368</name>
</gene>
<protein>
    <recommendedName>
        <fullName evidence="1">Sulfotransferase</fullName>
        <ecNumber evidence="1">2.8.2.-</ecNumber>
    </recommendedName>
</protein>
<keyword evidence="4" id="KW-1185">Reference proteome</keyword>
<evidence type="ECO:0000313" key="4">
    <source>
        <dbReference type="Proteomes" id="UP000011518"/>
    </source>
</evidence>
<feature type="domain" description="Sulfotransferase" evidence="2">
    <location>
        <begin position="61"/>
        <end position="147"/>
    </location>
</feature>
<proteinExistence type="inferred from homology"/>
<dbReference type="InParanoid" id="L9KD34"/>
<dbReference type="InterPro" id="IPR000863">
    <property type="entry name" value="Sulfotransferase_dom"/>
</dbReference>
<dbReference type="SUPFAM" id="SSF52540">
    <property type="entry name" value="P-loop containing nucleoside triphosphate hydrolases"/>
    <property type="match status" value="1"/>
</dbReference>
<organism evidence="3 4">
    <name type="scientific">Tupaia chinensis</name>
    <name type="common">Chinese tree shrew</name>
    <name type="synonym">Tupaia belangeri chinensis</name>
    <dbReference type="NCBI Taxonomy" id="246437"/>
    <lineage>
        <taxon>Eukaryota</taxon>
        <taxon>Metazoa</taxon>
        <taxon>Chordata</taxon>
        <taxon>Craniata</taxon>
        <taxon>Vertebrata</taxon>
        <taxon>Euteleostomi</taxon>
        <taxon>Mammalia</taxon>
        <taxon>Eutheria</taxon>
        <taxon>Euarchontoglires</taxon>
        <taxon>Scandentia</taxon>
        <taxon>Tupaiidae</taxon>
        <taxon>Tupaia</taxon>
    </lineage>
</organism>
<sequence length="158" mass="18516">LQKVIENIPNTRIILKFPIELEDISKLEELKLYCKLRLIPIHLNYGMLPILIKCKGRSLYKSIKEISTILSINVSNSEVNKIAWKMCFSEMKNNAAREVCGLNRTICALTTNRNMVFKEGVVDDWINYFTSKQKRVFDELFTEKMKHKELARHSEDYS</sequence>
<name>L9KD34_TUPCH</name>
<dbReference type="GO" id="GO:0008146">
    <property type="term" value="F:sulfotransferase activity"/>
    <property type="evidence" value="ECO:0007669"/>
    <property type="project" value="InterPro"/>
</dbReference>
<dbReference type="InterPro" id="IPR027417">
    <property type="entry name" value="P-loop_NTPase"/>
</dbReference>